<evidence type="ECO:0000313" key="3">
    <source>
        <dbReference type="EMBL" id="GAA3627786.1"/>
    </source>
</evidence>
<keyword evidence="4" id="KW-1185">Reference proteome</keyword>
<feature type="transmembrane region" description="Helical" evidence="1">
    <location>
        <begin position="27"/>
        <end position="48"/>
    </location>
</feature>
<sequence length="180" mass="18152">MTGQFAPVPVVSVSPGLFSFPNPVNELAARSVAAGVVVLSALTLGLSLVAGTGWLWLSVLLAYGFIARVLAGPRFSPLGQLATRVIAPRLGPARLVAGPPKRFAQGIGAVVTTVAVVTTATGAAGVAQVLLGMMIVFAGLESALGFCVGCRIFAVLMRLGLIPASTCEACANIGARPVTP</sequence>
<dbReference type="Pfam" id="PF14340">
    <property type="entry name" value="DUF4395"/>
    <property type="match status" value="1"/>
</dbReference>
<evidence type="ECO:0000256" key="1">
    <source>
        <dbReference type="SAM" id="Phobius"/>
    </source>
</evidence>
<organism evidence="3 4">
    <name type="scientific">Kineosporia mesophila</name>
    <dbReference type="NCBI Taxonomy" id="566012"/>
    <lineage>
        <taxon>Bacteria</taxon>
        <taxon>Bacillati</taxon>
        <taxon>Actinomycetota</taxon>
        <taxon>Actinomycetes</taxon>
        <taxon>Kineosporiales</taxon>
        <taxon>Kineosporiaceae</taxon>
        <taxon>Kineosporia</taxon>
    </lineage>
</organism>
<dbReference type="InterPro" id="IPR025508">
    <property type="entry name" value="DUF4395"/>
</dbReference>
<feature type="transmembrane region" description="Helical" evidence="1">
    <location>
        <begin position="54"/>
        <end position="71"/>
    </location>
</feature>
<gene>
    <name evidence="3" type="ORF">GCM10022223_51350</name>
</gene>
<name>A0ABP7AA58_9ACTN</name>
<dbReference type="EMBL" id="BAAAZO010000010">
    <property type="protein sequence ID" value="GAA3627786.1"/>
    <property type="molecule type" value="Genomic_DNA"/>
</dbReference>
<reference evidence="4" key="1">
    <citation type="journal article" date="2019" name="Int. J. Syst. Evol. Microbiol.">
        <title>The Global Catalogue of Microorganisms (GCM) 10K type strain sequencing project: providing services to taxonomists for standard genome sequencing and annotation.</title>
        <authorList>
            <consortium name="The Broad Institute Genomics Platform"/>
            <consortium name="The Broad Institute Genome Sequencing Center for Infectious Disease"/>
            <person name="Wu L."/>
            <person name="Ma J."/>
        </authorList>
    </citation>
    <scope>NUCLEOTIDE SEQUENCE [LARGE SCALE GENOMIC DNA]</scope>
    <source>
        <strain evidence="4">JCM 16902</strain>
    </source>
</reference>
<keyword evidence="1" id="KW-1133">Transmembrane helix</keyword>
<feature type="transmembrane region" description="Helical" evidence="1">
    <location>
        <begin position="103"/>
        <end position="124"/>
    </location>
</feature>
<comment type="caution">
    <text evidence="3">The sequence shown here is derived from an EMBL/GenBank/DDBJ whole genome shotgun (WGS) entry which is preliminary data.</text>
</comment>
<feature type="domain" description="DUF4395" evidence="2">
    <location>
        <begin position="24"/>
        <end position="158"/>
    </location>
</feature>
<dbReference type="Proteomes" id="UP001501074">
    <property type="component" value="Unassembled WGS sequence"/>
</dbReference>
<feature type="transmembrane region" description="Helical" evidence="1">
    <location>
        <begin position="130"/>
        <end position="154"/>
    </location>
</feature>
<evidence type="ECO:0000259" key="2">
    <source>
        <dbReference type="Pfam" id="PF14340"/>
    </source>
</evidence>
<protein>
    <submittedName>
        <fullName evidence="3">DUF4395 domain-containing protein</fullName>
    </submittedName>
</protein>
<dbReference type="RefSeq" id="WP_231488909.1">
    <property type="nucleotide sequence ID" value="NZ_BAAAZO010000010.1"/>
</dbReference>
<keyword evidence="1" id="KW-0812">Transmembrane</keyword>
<keyword evidence="1" id="KW-0472">Membrane</keyword>
<evidence type="ECO:0000313" key="4">
    <source>
        <dbReference type="Proteomes" id="UP001501074"/>
    </source>
</evidence>
<proteinExistence type="predicted"/>
<accession>A0ABP7AA58</accession>